<dbReference type="Pfam" id="PF25761">
    <property type="entry name" value="TPR_PATROL1"/>
    <property type="match status" value="1"/>
</dbReference>
<dbReference type="PROSITE" id="PS51259">
    <property type="entry name" value="MHD2"/>
    <property type="match status" value="1"/>
</dbReference>
<feature type="domain" description="MHD1" evidence="2">
    <location>
        <begin position="485"/>
        <end position="629"/>
    </location>
</feature>
<dbReference type="InterPro" id="IPR057984">
    <property type="entry name" value="PATROL1_C"/>
</dbReference>
<dbReference type="EMBL" id="CM016557">
    <property type="protein sequence ID" value="TKW10094.1"/>
    <property type="molecule type" value="Genomic_DNA"/>
</dbReference>
<reference evidence="4" key="1">
    <citation type="submission" date="2019-03" db="EMBL/GenBank/DDBJ databases">
        <title>WGS assembly of Setaria viridis.</title>
        <authorList>
            <person name="Huang P."/>
            <person name="Jenkins J."/>
            <person name="Grimwood J."/>
            <person name="Barry K."/>
            <person name="Healey A."/>
            <person name="Mamidi S."/>
            <person name="Sreedasyam A."/>
            <person name="Shu S."/>
            <person name="Feldman M."/>
            <person name="Wu J."/>
            <person name="Yu Y."/>
            <person name="Chen C."/>
            <person name="Johnson J."/>
            <person name="Rokhsar D."/>
            <person name="Baxter I."/>
            <person name="Schmutz J."/>
            <person name="Brutnell T."/>
            <person name="Kellogg E."/>
        </authorList>
    </citation>
    <scope>NUCLEOTIDE SEQUENCE [LARGE SCALE GENOMIC DNA]</scope>
</reference>
<evidence type="ECO:0000256" key="1">
    <source>
        <dbReference type="SAM" id="MobiDB-lite"/>
    </source>
</evidence>
<gene>
    <name evidence="4" type="ORF">SEVIR_6G095900v2</name>
</gene>
<dbReference type="PANTHER" id="PTHR31280:SF23">
    <property type="entry name" value="RETINOL DEHYDROGENASE 13"/>
    <property type="match status" value="1"/>
</dbReference>
<dbReference type="InterPro" id="IPR014770">
    <property type="entry name" value="Munc13_1"/>
</dbReference>
<dbReference type="PANTHER" id="PTHR31280">
    <property type="entry name" value="PROTEIN UNC-13 HOMOLOG"/>
    <property type="match status" value="1"/>
</dbReference>
<dbReference type="OMA" id="HFRIELD"/>
<feature type="region of interest" description="Disordered" evidence="1">
    <location>
        <begin position="1"/>
        <end position="24"/>
    </location>
</feature>
<accession>A0A4U6U772</accession>
<name>A0A4U6U772_SETVI</name>
<dbReference type="PROSITE" id="PS51258">
    <property type="entry name" value="MHD1"/>
    <property type="match status" value="1"/>
</dbReference>
<keyword evidence="5" id="KW-1185">Reference proteome</keyword>
<evidence type="ECO:0000259" key="3">
    <source>
        <dbReference type="PROSITE" id="PS51259"/>
    </source>
</evidence>
<dbReference type="AlphaFoldDB" id="A0A4U6U772"/>
<organism evidence="4 5">
    <name type="scientific">Setaria viridis</name>
    <name type="common">Green bristlegrass</name>
    <name type="synonym">Setaria italica subsp. viridis</name>
    <dbReference type="NCBI Taxonomy" id="4556"/>
    <lineage>
        <taxon>Eukaryota</taxon>
        <taxon>Viridiplantae</taxon>
        <taxon>Streptophyta</taxon>
        <taxon>Embryophyta</taxon>
        <taxon>Tracheophyta</taxon>
        <taxon>Spermatophyta</taxon>
        <taxon>Magnoliopsida</taxon>
        <taxon>Liliopsida</taxon>
        <taxon>Poales</taxon>
        <taxon>Poaceae</taxon>
        <taxon>PACMAD clade</taxon>
        <taxon>Panicoideae</taxon>
        <taxon>Panicodae</taxon>
        <taxon>Paniceae</taxon>
        <taxon>Cenchrinae</taxon>
        <taxon>Setaria</taxon>
    </lineage>
</organism>
<evidence type="ECO:0000313" key="5">
    <source>
        <dbReference type="Proteomes" id="UP000298652"/>
    </source>
</evidence>
<feature type="domain" description="MHD2" evidence="3">
    <location>
        <begin position="759"/>
        <end position="869"/>
    </location>
</feature>
<evidence type="ECO:0008006" key="6">
    <source>
        <dbReference type="Google" id="ProtNLM"/>
    </source>
</evidence>
<protein>
    <recommendedName>
        <fullName evidence="6">MHD1 domain-containing protein</fullName>
    </recommendedName>
</protein>
<sequence length="928" mass="103115">MARLFRSSDPAAGATSAPPLPSPLPDLGVPLSAADLRATAYELLVAASRATGARPLTYVPQSATAAGKLKGAFGFGSSASSNGGTAAALELVRVRMGVTVEADARIRRALLRVAAGQLGRHAQSMVWPLEFLQKFKSSDFPDPLEYDAWQTRNFKLLEAGLLVHPLVPLKKSGIPAKRMRQIIHEAYDRKLEIGRNSESMQRLRSAVMSLACRSLDETSDECHWADGFPLNLHIYKMLVEACFDIEEGTVVQDFDETMELLKRTWPIFGVNQMLHNLYFTWALFNHFVMLGQEDNQLLSATENLLVEVAKDAKITKDPDYCDVLSSSLSSIMGWAEKRLLAYHETFNTSNIYSLQYILSIGISTAKILVEDRDKSYEYHSGAKGDINVVHSRIETYIHSSLCTAFAQKMEEGASKRLSRNHTPILSILAKKTSDLAIKEKNVYSPILKKWHHLALGVAVATLHGCFGNELKQFIAGLTELTPDTAQVLKAADKLEKDLIHIAIEDSMDIDDVGKSLVRQMPPYEAGTVMANLVKAWVKEQVDKLKGWADQKLEQETWNPKDNNMDSFAPSSVEMLHLIKETFDVFFELSIPMHSALLADLTAGLDKCLHYYVSKVKSGCGTQSTLFPQLPHLTRCDVGSKLFKKNEKPQLLVKRGSQVGSTTGNESSSLSGLCLRINTLHYIQNELENLDKKTKACLRNAELAQPDVVDGLNINFELSQAACQEGIRQLCKTTAYKVIFSDLSHVLMDALYVGSPAPASNRILPFLKELGPILRSISSTVRNEVRNCLITALMKASFDGFLLVLLAGGPTRAFCCQDYQIIEDDFRALRGLYLTYSEGLPEDLVAKASSEVKSILPLLRTDTETLIERFKKTISESHEFTTKSRFPMPPVPAHWSPDNANTILRVLCYRNDEAATKFLKKTYDLPKTL</sequence>
<dbReference type="Gramene" id="TKW10094">
    <property type="protein sequence ID" value="TKW10094"/>
    <property type="gene ID" value="SEVIR_6G095900v2"/>
</dbReference>
<dbReference type="Proteomes" id="UP000298652">
    <property type="component" value="Chromosome 6"/>
</dbReference>
<dbReference type="InterPro" id="IPR014772">
    <property type="entry name" value="Munc13_dom-2"/>
</dbReference>
<proteinExistence type="predicted"/>
<dbReference type="InterPro" id="IPR008528">
    <property type="entry name" value="unc-13_homologue"/>
</dbReference>
<evidence type="ECO:0000313" key="4">
    <source>
        <dbReference type="EMBL" id="TKW10094.1"/>
    </source>
</evidence>
<dbReference type="Gene3D" id="1.10.357.50">
    <property type="match status" value="1"/>
</dbReference>
<evidence type="ECO:0000259" key="2">
    <source>
        <dbReference type="PROSITE" id="PS51258"/>
    </source>
</evidence>